<dbReference type="EMBL" id="AGBW02010488">
    <property type="protein sequence ID" value="OWR48397.1"/>
    <property type="molecule type" value="Genomic_DNA"/>
</dbReference>
<dbReference type="AlphaFoldDB" id="A0A212F3T2"/>
<name>A0A212F3T2_DANPL</name>
<gene>
    <name evidence="1" type="ORF">KGM_216142B</name>
</gene>
<dbReference type="KEGG" id="dpl:KGM_216142B"/>
<feature type="non-terminal residue" evidence="1">
    <location>
        <position position="1"/>
    </location>
</feature>
<accession>A0A212F3T2</accession>
<evidence type="ECO:0000313" key="2">
    <source>
        <dbReference type="Proteomes" id="UP000007151"/>
    </source>
</evidence>
<protein>
    <submittedName>
        <fullName evidence="1">Uncharacterized protein</fullName>
    </submittedName>
</protein>
<proteinExistence type="predicted"/>
<organism evidence="1 2">
    <name type="scientific">Danaus plexippus plexippus</name>
    <dbReference type="NCBI Taxonomy" id="278856"/>
    <lineage>
        <taxon>Eukaryota</taxon>
        <taxon>Metazoa</taxon>
        <taxon>Ecdysozoa</taxon>
        <taxon>Arthropoda</taxon>
        <taxon>Hexapoda</taxon>
        <taxon>Insecta</taxon>
        <taxon>Pterygota</taxon>
        <taxon>Neoptera</taxon>
        <taxon>Endopterygota</taxon>
        <taxon>Lepidoptera</taxon>
        <taxon>Glossata</taxon>
        <taxon>Ditrysia</taxon>
        <taxon>Papilionoidea</taxon>
        <taxon>Nymphalidae</taxon>
        <taxon>Danainae</taxon>
        <taxon>Danaini</taxon>
        <taxon>Danaina</taxon>
        <taxon>Danaus</taxon>
        <taxon>Danaus</taxon>
    </lineage>
</organism>
<dbReference type="InParanoid" id="A0A212F3T2"/>
<comment type="caution">
    <text evidence="1">The sequence shown here is derived from an EMBL/GenBank/DDBJ whole genome shotgun (WGS) entry which is preliminary data.</text>
</comment>
<evidence type="ECO:0000313" key="1">
    <source>
        <dbReference type="EMBL" id="OWR48397.1"/>
    </source>
</evidence>
<sequence>GQDLGLLRKEVQELRTQLASVVPVISQFAELSKLLKSRDL</sequence>
<dbReference type="Proteomes" id="UP000007151">
    <property type="component" value="Unassembled WGS sequence"/>
</dbReference>
<keyword evidence="2" id="KW-1185">Reference proteome</keyword>
<reference evidence="1 2" key="1">
    <citation type="journal article" date="2011" name="Cell">
        <title>The monarch butterfly genome yields insights into long-distance migration.</title>
        <authorList>
            <person name="Zhan S."/>
            <person name="Merlin C."/>
            <person name="Boore J.L."/>
            <person name="Reppert S.M."/>
        </authorList>
    </citation>
    <scope>NUCLEOTIDE SEQUENCE [LARGE SCALE GENOMIC DNA]</scope>
    <source>
        <strain evidence="1">F-2</strain>
    </source>
</reference>